<feature type="domain" description="RNase H type-1" evidence="12">
    <location>
        <begin position="1"/>
        <end position="146"/>
    </location>
</feature>
<dbReference type="InterPro" id="IPR002156">
    <property type="entry name" value="RNaseH_domain"/>
</dbReference>
<comment type="caution">
    <text evidence="13">The sequence shown here is derived from an EMBL/GenBank/DDBJ whole genome shotgun (WGS) entry which is preliminary data.</text>
</comment>
<gene>
    <name evidence="13" type="ORF">CKF58_02770</name>
</gene>
<evidence type="ECO:0000256" key="10">
    <source>
        <dbReference type="ARBA" id="ARBA00022842"/>
    </source>
</evidence>
<accession>A0A3A1YQA4</accession>
<dbReference type="InterPro" id="IPR050092">
    <property type="entry name" value="RNase_H"/>
</dbReference>
<evidence type="ECO:0000256" key="1">
    <source>
        <dbReference type="ARBA" id="ARBA00000077"/>
    </source>
</evidence>
<organism evidence="13 14">
    <name type="scientific">Psittacicella hinzii</name>
    <dbReference type="NCBI Taxonomy" id="2028575"/>
    <lineage>
        <taxon>Bacteria</taxon>
        <taxon>Pseudomonadati</taxon>
        <taxon>Pseudomonadota</taxon>
        <taxon>Gammaproteobacteria</taxon>
        <taxon>Pasteurellales</taxon>
        <taxon>Psittacicellaceae</taxon>
        <taxon>Psittacicella</taxon>
    </lineage>
</organism>
<evidence type="ECO:0000256" key="9">
    <source>
        <dbReference type="ARBA" id="ARBA00022801"/>
    </source>
</evidence>
<dbReference type="GO" id="GO:0003676">
    <property type="term" value="F:nucleic acid binding"/>
    <property type="evidence" value="ECO:0007669"/>
    <property type="project" value="InterPro"/>
</dbReference>
<dbReference type="GO" id="GO:0004523">
    <property type="term" value="F:RNA-DNA hybrid ribonuclease activity"/>
    <property type="evidence" value="ECO:0007669"/>
    <property type="project" value="UniProtKB-EC"/>
</dbReference>
<dbReference type="PROSITE" id="PS50879">
    <property type="entry name" value="RNASE_H_1"/>
    <property type="match status" value="1"/>
</dbReference>
<dbReference type="Gene3D" id="3.30.420.10">
    <property type="entry name" value="Ribonuclease H-like superfamily/Ribonuclease H"/>
    <property type="match status" value="1"/>
</dbReference>
<evidence type="ECO:0000256" key="8">
    <source>
        <dbReference type="ARBA" id="ARBA00022759"/>
    </source>
</evidence>
<comment type="similarity">
    <text evidence="3">Belongs to the RNase H family.</text>
</comment>
<evidence type="ECO:0000313" key="14">
    <source>
        <dbReference type="Proteomes" id="UP000265916"/>
    </source>
</evidence>
<evidence type="ECO:0000256" key="4">
    <source>
        <dbReference type="ARBA" id="ARBA00011245"/>
    </source>
</evidence>
<evidence type="ECO:0000259" key="12">
    <source>
        <dbReference type="PROSITE" id="PS50879"/>
    </source>
</evidence>
<dbReference type="GO" id="GO:0046872">
    <property type="term" value="F:metal ion binding"/>
    <property type="evidence" value="ECO:0007669"/>
    <property type="project" value="UniProtKB-KW"/>
</dbReference>
<dbReference type="InterPro" id="IPR012337">
    <property type="entry name" value="RNaseH-like_sf"/>
</dbReference>
<dbReference type="CDD" id="cd09278">
    <property type="entry name" value="RNase_HI_prokaryote_like"/>
    <property type="match status" value="1"/>
</dbReference>
<feature type="region of interest" description="Disordered" evidence="11">
    <location>
        <begin position="171"/>
        <end position="233"/>
    </location>
</feature>
<keyword evidence="6" id="KW-0540">Nuclease</keyword>
<dbReference type="InterPro" id="IPR036397">
    <property type="entry name" value="RNaseH_sf"/>
</dbReference>
<feature type="compositionally biased region" description="Low complexity" evidence="11">
    <location>
        <begin position="173"/>
        <end position="189"/>
    </location>
</feature>
<dbReference type="InterPro" id="IPR022892">
    <property type="entry name" value="RNaseHI"/>
</dbReference>
<evidence type="ECO:0000313" key="13">
    <source>
        <dbReference type="EMBL" id="RIY39130.1"/>
    </source>
</evidence>
<keyword evidence="9" id="KW-0378">Hydrolase</keyword>
<keyword evidence="7" id="KW-0479">Metal-binding</keyword>
<sequence length="266" mass="30419">MTKIDVYIDGASRYNPGPGGFGIYALVDQEHITYSRGYLVTTNNRMEISAFLFAMFFLHQRGRKEGWFKRGDTITFYTDSNYLKDSMTKWIDGWVKRNWKDVKNPDLFKRCLVYRKYFDIRWEKVAAHQGIDGNEIADSLATQAADLPIEHRRHDYAYERENQLADHKTLQLAGRSSSKGAASRARANSTKSAAVKQFVAQTGANNPSCSPSQARATNQQAHQSYKNPQQRQAVDSFVEQVSEQKVDKEQIKEMLDKLIDDLFAKG</sequence>
<evidence type="ECO:0000256" key="3">
    <source>
        <dbReference type="ARBA" id="ARBA00005300"/>
    </source>
</evidence>
<keyword evidence="10" id="KW-0460">Magnesium</keyword>
<dbReference type="Pfam" id="PF00075">
    <property type="entry name" value="RNase_H"/>
    <property type="match status" value="1"/>
</dbReference>
<dbReference type="RefSeq" id="WP_119530702.1">
    <property type="nucleotide sequence ID" value="NZ_JBHSSP010000009.1"/>
</dbReference>
<comment type="cofactor">
    <cofactor evidence="2">
        <name>Mg(2+)</name>
        <dbReference type="ChEBI" id="CHEBI:18420"/>
    </cofactor>
</comment>
<protein>
    <recommendedName>
        <fullName evidence="5">ribonuclease H</fullName>
        <ecNumber evidence="5">3.1.26.4</ecNumber>
    </recommendedName>
</protein>
<keyword evidence="14" id="KW-1185">Reference proteome</keyword>
<evidence type="ECO:0000256" key="7">
    <source>
        <dbReference type="ARBA" id="ARBA00022723"/>
    </source>
</evidence>
<dbReference type="PANTHER" id="PTHR10642">
    <property type="entry name" value="RIBONUCLEASE H1"/>
    <property type="match status" value="1"/>
</dbReference>
<evidence type="ECO:0000256" key="5">
    <source>
        <dbReference type="ARBA" id="ARBA00012180"/>
    </source>
</evidence>
<keyword evidence="8" id="KW-0255">Endonuclease</keyword>
<dbReference type="PANTHER" id="PTHR10642:SF26">
    <property type="entry name" value="RIBONUCLEASE H1"/>
    <property type="match status" value="1"/>
</dbReference>
<evidence type="ECO:0000256" key="2">
    <source>
        <dbReference type="ARBA" id="ARBA00001946"/>
    </source>
</evidence>
<comment type="catalytic activity">
    <reaction evidence="1">
        <text>Endonucleolytic cleavage to 5'-phosphomonoester.</text>
        <dbReference type="EC" id="3.1.26.4"/>
    </reaction>
</comment>
<evidence type="ECO:0000256" key="6">
    <source>
        <dbReference type="ARBA" id="ARBA00022722"/>
    </source>
</evidence>
<name>A0A3A1YQA4_9GAMM</name>
<dbReference type="SUPFAM" id="SSF53098">
    <property type="entry name" value="Ribonuclease H-like"/>
    <property type="match status" value="1"/>
</dbReference>
<evidence type="ECO:0000256" key="11">
    <source>
        <dbReference type="SAM" id="MobiDB-lite"/>
    </source>
</evidence>
<dbReference type="EC" id="3.1.26.4" evidence="5"/>
<dbReference type="Proteomes" id="UP000265916">
    <property type="component" value="Unassembled WGS sequence"/>
</dbReference>
<reference evidence="13 14" key="1">
    <citation type="submission" date="2017-08" db="EMBL/GenBank/DDBJ databases">
        <title>Reclassification of Bisgaard taxon 37 and 44.</title>
        <authorList>
            <person name="Christensen H."/>
        </authorList>
    </citation>
    <scope>NUCLEOTIDE SEQUENCE [LARGE SCALE GENOMIC DNA]</scope>
    <source>
        <strain evidence="13 14">111</strain>
    </source>
</reference>
<comment type="subunit">
    <text evidence="4">Monomer.</text>
</comment>
<dbReference type="EMBL" id="NRJG01000041">
    <property type="protein sequence ID" value="RIY39130.1"/>
    <property type="molecule type" value="Genomic_DNA"/>
</dbReference>
<dbReference type="AlphaFoldDB" id="A0A3A1YQA4"/>
<dbReference type="GO" id="GO:0043137">
    <property type="term" value="P:DNA replication, removal of RNA primer"/>
    <property type="evidence" value="ECO:0007669"/>
    <property type="project" value="TreeGrafter"/>
</dbReference>
<dbReference type="OrthoDB" id="7845843at2"/>
<proteinExistence type="inferred from homology"/>
<feature type="compositionally biased region" description="Polar residues" evidence="11">
    <location>
        <begin position="199"/>
        <end position="233"/>
    </location>
</feature>